<proteinExistence type="inferred from homology"/>
<reference evidence="4 5" key="1">
    <citation type="journal article" date="2018" name="New Phytol.">
        <title>Comparative genomics and transcriptomics depict ericoid mycorrhizal fungi as versatile saprotrophs and plant mutualists.</title>
        <authorList>
            <person name="Martino E."/>
            <person name="Morin E."/>
            <person name="Grelet G.A."/>
            <person name="Kuo A."/>
            <person name="Kohler A."/>
            <person name="Daghino S."/>
            <person name="Barry K.W."/>
            <person name="Cichocki N."/>
            <person name="Clum A."/>
            <person name="Dockter R.B."/>
            <person name="Hainaut M."/>
            <person name="Kuo R.C."/>
            <person name="LaButti K."/>
            <person name="Lindahl B.D."/>
            <person name="Lindquist E.A."/>
            <person name="Lipzen A."/>
            <person name="Khouja H.R."/>
            <person name="Magnuson J."/>
            <person name="Murat C."/>
            <person name="Ohm R.A."/>
            <person name="Singer S.W."/>
            <person name="Spatafora J.W."/>
            <person name="Wang M."/>
            <person name="Veneault-Fourrey C."/>
            <person name="Henrissat B."/>
            <person name="Grigoriev I.V."/>
            <person name="Martin F.M."/>
            <person name="Perotto S."/>
        </authorList>
    </citation>
    <scope>NUCLEOTIDE SEQUENCE [LARGE SCALE GENOMIC DNA]</scope>
    <source>
        <strain evidence="4 5">ATCC 22711</strain>
    </source>
</reference>
<dbReference type="GeneID" id="36577132"/>
<feature type="region of interest" description="Disordered" evidence="2">
    <location>
        <begin position="261"/>
        <end position="344"/>
    </location>
</feature>
<feature type="compositionally biased region" description="Low complexity" evidence="2">
    <location>
        <begin position="216"/>
        <end position="230"/>
    </location>
</feature>
<feature type="compositionally biased region" description="Low complexity" evidence="2">
    <location>
        <begin position="70"/>
        <end position="95"/>
    </location>
</feature>
<feature type="domain" description="Transcription factor Iwr1" evidence="3">
    <location>
        <begin position="340"/>
        <end position="414"/>
    </location>
</feature>
<organism evidence="4 5">
    <name type="scientific">Amorphotheca resinae ATCC 22711</name>
    <dbReference type="NCBI Taxonomy" id="857342"/>
    <lineage>
        <taxon>Eukaryota</taxon>
        <taxon>Fungi</taxon>
        <taxon>Dikarya</taxon>
        <taxon>Ascomycota</taxon>
        <taxon>Pezizomycotina</taxon>
        <taxon>Leotiomycetes</taxon>
        <taxon>Helotiales</taxon>
        <taxon>Amorphothecaceae</taxon>
        <taxon>Amorphotheca</taxon>
    </lineage>
</organism>
<feature type="compositionally biased region" description="Acidic residues" evidence="2">
    <location>
        <begin position="410"/>
        <end position="421"/>
    </location>
</feature>
<dbReference type="InParanoid" id="A0A2T3BFN2"/>
<feature type="compositionally biased region" description="Acidic residues" evidence="2">
    <location>
        <begin position="434"/>
        <end position="449"/>
    </location>
</feature>
<dbReference type="InterPro" id="IPR040150">
    <property type="entry name" value="Iwr1"/>
</dbReference>
<sequence length="480" mass="53084">MSLPPSTIHIKRKATDDPVEFLRVHELSGKRQRRATEFVFTRQQPTGDDSAPTYDASNTTQKALQGRQIKPLPGASSSASLSAQQKSQASQLGSGLEHGAGEVGPDAPPSTNSQSAQQPPNDDGTPTALEIARHRRFHISRSSISSRTQSPVLGGKIQKRTPTVFVERRARRRPSRDGTTTPPTQQPTTPTTPLPEPARPQKKPGLAARVPAKKNSQSSLAPAATPSTPARNVSLPSGLVMPWDVTSEQLAKEMQAYTLQEIGRSIAASEAPTHPPPPPSRATPRKSTPSRFKPRKPALRYQERHPDEVVPTTHSGMDMDTDVSEAEEEEDEEEEEEEGEYVIDTYIRIPTTSLPPSITANDPESSFGLLVLDSQPDIDAFYHSSSDTNSDLDDEEEEDENAENHYSADYPDDEVDSDDEFDRNVYRYHHMQEPEDEEGFDDATFSDDEDLHKGDDATRFPWGRGRGWMVGRADRDVEEF</sequence>
<dbReference type="OrthoDB" id="6255506at2759"/>
<accession>A0A2T3BFN2</accession>
<keyword evidence="5" id="KW-1185">Reference proteome</keyword>
<dbReference type="Pfam" id="PF08574">
    <property type="entry name" value="Iwr1"/>
    <property type="match status" value="1"/>
</dbReference>
<dbReference type="GO" id="GO:0006606">
    <property type="term" value="P:protein import into nucleus"/>
    <property type="evidence" value="ECO:0007669"/>
    <property type="project" value="InterPro"/>
</dbReference>
<feature type="compositionally biased region" description="Acidic residues" evidence="2">
    <location>
        <begin position="319"/>
        <end position="341"/>
    </location>
</feature>
<feature type="region of interest" description="Disordered" evidence="2">
    <location>
        <begin position="379"/>
        <end position="457"/>
    </location>
</feature>
<dbReference type="PANTHER" id="PTHR28063">
    <property type="entry name" value="RNA POLYMERASE II NUCLEAR LOCALIZATION PROTEIN IWR1"/>
    <property type="match status" value="1"/>
</dbReference>
<comment type="similarity">
    <text evidence="1">Belongs to the IWR1/SLC7A6OS family.</text>
</comment>
<evidence type="ECO:0000313" key="5">
    <source>
        <dbReference type="Proteomes" id="UP000241818"/>
    </source>
</evidence>
<feature type="compositionally biased region" description="Low complexity" evidence="2">
    <location>
        <begin position="179"/>
        <end position="189"/>
    </location>
</feature>
<protein>
    <recommendedName>
        <fullName evidence="3">Transcription factor Iwr1 domain-containing protein</fullName>
    </recommendedName>
</protein>
<name>A0A2T3BFN2_AMORE</name>
<dbReference type="InterPro" id="IPR013883">
    <property type="entry name" value="TF_Iwr1_dom"/>
</dbReference>
<evidence type="ECO:0000256" key="2">
    <source>
        <dbReference type="SAM" id="MobiDB-lite"/>
    </source>
</evidence>
<evidence type="ECO:0000256" key="1">
    <source>
        <dbReference type="ARBA" id="ARBA00010218"/>
    </source>
</evidence>
<dbReference type="RefSeq" id="XP_024725751.1">
    <property type="nucleotide sequence ID" value="XM_024869051.1"/>
</dbReference>
<evidence type="ECO:0000259" key="3">
    <source>
        <dbReference type="Pfam" id="PF08574"/>
    </source>
</evidence>
<dbReference type="GO" id="GO:0005737">
    <property type="term" value="C:cytoplasm"/>
    <property type="evidence" value="ECO:0007669"/>
    <property type="project" value="TreeGrafter"/>
</dbReference>
<feature type="compositionally biased region" description="Polar residues" evidence="2">
    <location>
        <begin position="109"/>
        <end position="120"/>
    </location>
</feature>
<evidence type="ECO:0000313" key="4">
    <source>
        <dbReference type="EMBL" id="PSS28226.1"/>
    </source>
</evidence>
<dbReference type="PANTHER" id="PTHR28063:SF1">
    <property type="entry name" value="RNA POLYMERASE II NUCLEAR LOCALIZATION PROTEIN IWR1"/>
    <property type="match status" value="1"/>
</dbReference>
<gene>
    <name evidence="4" type="ORF">M430DRAFT_63382</name>
</gene>
<feature type="compositionally biased region" description="Acidic residues" evidence="2">
    <location>
        <begin position="390"/>
        <end position="401"/>
    </location>
</feature>
<feature type="compositionally biased region" description="Basic and acidic residues" evidence="2">
    <location>
        <begin position="422"/>
        <end position="433"/>
    </location>
</feature>
<dbReference type="Proteomes" id="UP000241818">
    <property type="component" value="Unassembled WGS sequence"/>
</dbReference>
<feature type="region of interest" description="Disordered" evidence="2">
    <location>
        <begin position="28"/>
        <end position="238"/>
    </location>
</feature>
<dbReference type="AlphaFoldDB" id="A0A2T3BFN2"/>
<dbReference type="EMBL" id="KZ679006">
    <property type="protein sequence ID" value="PSS28226.1"/>
    <property type="molecule type" value="Genomic_DNA"/>
</dbReference>
<dbReference type="STRING" id="857342.A0A2T3BFN2"/>